<evidence type="ECO:0000256" key="3">
    <source>
        <dbReference type="ARBA" id="ARBA00022475"/>
    </source>
</evidence>
<accession>A0A1V2ZYV0</accession>
<keyword evidence="5 8" id="KW-0133">Cell shape</keyword>
<dbReference type="GO" id="GO:0008360">
    <property type="term" value="P:regulation of cell shape"/>
    <property type="evidence" value="ECO:0007669"/>
    <property type="project" value="UniProtKB-UniRule"/>
</dbReference>
<keyword evidence="8" id="KW-0997">Cell inner membrane</keyword>
<gene>
    <name evidence="10" type="ORF">B1A74_06525</name>
</gene>
<feature type="transmembrane region" description="Helical" evidence="9">
    <location>
        <begin position="67"/>
        <end position="88"/>
    </location>
</feature>
<dbReference type="Pfam" id="PF04093">
    <property type="entry name" value="MreD"/>
    <property type="match status" value="1"/>
</dbReference>
<evidence type="ECO:0000313" key="10">
    <source>
        <dbReference type="EMBL" id="OOC10288.1"/>
    </source>
</evidence>
<dbReference type="GO" id="GO:0005886">
    <property type="term" value="C:plasma membrane"/>
    <property type="evidence" value="ECO:0007669"/>
    <property type="project" value="UniProtKB-SubCell"/>
</dbReference>
<dbReference type="InterPro" id="IPR007227">
    <property type="entry name" value="Cell_shape_determining_MreD"/>
</dbReference>
<proteinExistence type="inferred from homology"/>
<dbReference type="RefSeq" id="WP_018947445.1">
    <property type="nucleotide sequence ID" value="NZ_MUZR01000018.1"/>
</dbReference>
<dbReference type="InterPro" id="IPR026034">
    <property type="entry name" value="MreD_proteobac"/>
</dbReference>
<evidence type="ECO:0000256" key="9">
    <source>
        <dbReference type="SAM" id="Phobius"/>
    </source>
</evidence>
<dbReference type="PIRSF" id="PIRSF018472">
    <property type="entry name" value="MreD_proteobac"/>
    <property type="match status" value="1"/>
</dbReference>
<protein>
    <recommendedName>
        <fullName evidence="8">Rod shape-determining protein MreD</fullName>
    </recommendedName>
</protein>
<keyword evidence="7 8" id="KW-0472">Membrane</keyword>
<dbReference type="EMBL" id="MUZR01000018">
    <property type="protein sequence ID" value="OOC10288.1"/>
    <property type="molecule type" value="Genomic_DNA"/>
</dbReference>
<dbReference type="AlphaFoldDB" id="A0A1V2ZYV0"/>
<feature type="transmembrane region" description="Helical" evidence="9">
    <location>
        <begin position="6"/>
        <end position="25"/>
    </location>
</feature>
<dbReference type="STRING" id="252474.B1A74_06525"/>
<name>A0A1V2ZYV0_9GAMM</name>
<comment type="subcellular location">
    <subcellularLocation>
        <location evidence="8">Cell inner membrane</location>
    </subcellularLocation>
    <subcellularLocation>
        <location evidence="1">Cell membrane</location>
        <topology evidence="1">Multi-pass membrane protein</topology>
    </subcellularLocation>
</comment>
<evidence type="ECO:0000256" key="7">
    <source>
        <dbReference type="ARBA" id="ARBA00023136"/>
    </source>
</evidence>
<comment type="similarity">
    <text evidence="2 8">Belongs to the MreD family.</text>
</comment>
<keyword evidence="3 8" id="KW-1003">Cell membrane</keyword>
<sequence length="163" mass="17993">MSGGAGIPWPVPLSLLAALALAIVPMPEGLALLRPEWVALVLIYWAMAFPQRIGVFTAFVSGLLLDVLLGQLLGQNAVAMALVAYLTIQLHSRLRVYPVWQQMIVVIGLIALYKLVALWPQGLTGLPPGTPWYWAPVLSSALVWPLIFVLLRDVRKRWLLHLT</sequence>
<keyword evidence="4 9" id="KW-0812">Transmembrane</keyword>
<evidence type="ECO:0000313" key="11">
    <source>
        <dbReference type="Proteomes" id="UP000189177"/>
    </source>
</evidence>
<reference evidence="10 11" key="1">
    <citation type="submission" date="2017-02" db="EMBL/GenBank/DDBJ databases">
        <title>Genomic diversity within the haloalkaliphilic genus Thioalkalivibrio.</title>
        <authorList>
            <person name="Ahn A.-C."/>
            <person name="Meier-Kolthoff J."/>
            <person name="Overmars L."/>
            <person name="Richter M."/>
            <person name="Woyke T."/>
            <person name="Sorokin D.Y."/>
            <person name="Muyzer G."/>
        </authorList>
    </citation>
    <scope>NUCLEOTIDE SEQUENCE [LARGE SCALE GENOMIC DNA]</scope>
    <source>
        <strain evidence="10 11">HL17</strain>
    </source>
</reference>
<dbReference type="PANTHER" id="PTHR37484">
    <property type="entry name" value="ROD SHAPE-DETERMINING PROTEIN MRED"/>
    <property type="match status" value="1"/>
</dbReference>
<evidence type="ECO:0000256" key="4">
    <source>
        <dbReference type="ARBA" id="ARBA00022692"/>
    </source>
</evidence>
<comment type="function">
    <text evidence="8">Involved in formation of the rod shape of the cell. May also contribute to regulation of formation of penicillin-binding proteins.</text>
</comment>
<keyword evidence="11" id="KW-1185">Reference proteome</keyword>
<comment type="caution">
    <text evidence="10">The sequence shown here is derived from an EMBL/GenBank/DDBJ whole genome shotgun (WGS) entry which is preliminary data.</text>
</comment>
<dbReference type="NCBIfam" id="TIGR03426">
    <property type="entry name" value="shape_MreD"/>
    <property type="match status" value="1"/>
</dbReference>
<evidence type="ECO:0000256" key="6">
    <source>
        <dbReference type="ARBA" id="ARBA00022989"/>
    </source>
</evidence>
<evidence type="ECO:0000256" key="2">
    <source>
        <dbReference type="ARBA" id="ARBA00007776"/>
    </source>
</evidence>
<evidence type="ECO:0000256" key="1">
    <source>
        <dbReference type="ARBA" id="ARBA00004651"/>
    </source>
</evidence>
<feature type="transmembrane region" description="Helical" evidence="9">
    <location>
        <begin position="37"/>
        <end position="61"/>
    </location>
</feature>
<dbReference type="PANTHER" id="PTHR37484:SF1">
    <property type="entry name" value="ROD SHAPE-DETERMINING PROTEIN MRED"/>
    <property type="match status" value="1"/>
</dbReference>
<dbReference type="Proteomes" id="UP000189177">
    <property type="component" value="Unassembled WGS sequence"/>
</dbReference>
<evidence type="ECO:0000256" key="8">
    <source>
        <dbReference type="PIRNR" id="PIRNR018472"/>
    </source>
</evidence>
<dbReference type="OrthoDB" id="6647425at2"/>
<organism evidence="10 11">
    <name type="scientific">Thioalkalivibrio halophilus</name>
    <dbReference type="NCBI Taxonomy" id="252474"/>
    <lineage>
        <taxon>Bacteria</taxon>
        <taxon>Pseudomonadati</taxon>
        <taxon>Pseudomonadota</taxon>
        <taxon>Gammaproteobacteria</taxon>
        <taxon>Chromatiales</taxon>
        <taxon>Ectothiorhodospiraceae</taxon>
        <taxon>Thioalkalivibrio</taxon>
    </lineage>
</organism>
<feature type="transmembrane region" description="Helical" evidence="9">
    <location>
        <begin position="132"/>
        <end position="151"/>
    </location>
</feature>
<feature type="transmembrane region" description="Helical" evidence="9">
    <location>
        <begin position="100"/>
        <end position="120"/>
    </location>
</feature>
<keyword evidence="6 9" id="KW-1133">Transmembrane helix</keyword>
<evidence type="ECO:0000256" key="5">
    <source>
        <dbReference type="ARBA" id="ARBA00022960"/>
    </source>
</evidence>